<dbReference type="AlphaFoldDB" id="A0A3B9IKD8"/>
<name>A0A3B9IKD8_9PROT</name>
<reference evidence="1 2" key="1">
    <citation type="journal article" date="2018" name="Nat. Biotechnol.">
        <title>A standardized bacterial taxonomy based on genome phylogeny substantially revises the tree of life.</title>
        <authorList>
            <person name="Parks D.H."/>
            <person name="Chuvochina M."/>
            <person name="Waite D.W."/>
            <person name="Rinke C."/>
            <person name="Skarshewski A."/>
            <person name="Chaumeil P.A."/>
            <person name="Hugenholtz P."/>
        </authorList>
    </citation>
    <scope>NUCLEOTIDE SEQUENCE [LARGE SCALE GENOMIC DNA]</scope>
    <source>
        <strain evidence="1">UBA8739</strain>
    </source>
</reference>
<dbReference type="Proteomes" id="UP000257706">
    <property type="component" value="Unassembled WGS sequence"/>
</dbReference>
<protein>
    <recommendedName>
        <fullName evidence="3">N-acetyltransferase domain-containing protein</fullName>
    </recommendedName>
</protein>
<dbReference type="SUPFAM" id="SSF55729">
    <property type="entry name" value="Acyl-CoA N-acyltransferases (Nat)"/>
    <property type="match status" value="1"/>
</dbReference>
<comment type="caution">
    <text evidence="1">The sequence shown here is derived from an EMBL/GenBank/DDBJ whole genome shotgun (WGS) entry which is preliminary data.</text>
</comment>
<dbReference type="InterPro" id="IPR016181">
    <property type="entry name" value="Acyl_CoA_acyltransferase"/>
</dbReference>
<proteinExistence type="predicted"/>
<accession>A0A3B9IKD8</accession>
<sequence length="291" mass="33593">MAVRIRRAVESDMFAVYKLLRSSTLNARNLPLDARRRMFRPVWGGNEGYYGFLMEDEKEVTGFLGTLFTTREIDGKPQDFCEIHSWYVRDSHRDESLNLLLPVIGMRKRTIVNHTPTQTVYDIGARFGFKDLETGVVAFYPLPTSLGRPEYRVGNRLVPDRIDPASLRILSDHRDLRDCHHVAIEDPDGPPVYAMFKTVRRRWFEPFGRLIHTSDPAAFGRLAGRIAWRLCLRNRWQAIIANQTIFDGVPLTGVTRRVGRDVPSQFRSKTLEAHQIDQLCSQPLLQGYRLH</sequence>
<evidence type="ECO:0008006" key="3">
    <source>
        <dbReference type="Google" id="ProtNLM"/>
    </source>
</evidence>
<evidence type="ECO:0000313" key="1">
    <source>
        <dbReference type="EMBL" id="HAE48321.1"/>
    </source>
</evidence>
<organism evidence="1 2">
    <name type="scientific">Tistrella mobilis</name>
    <dbReference type="NCBI Taxonomy" id="171437"/>
    <lineage>
        <taxon>Bacteria</taxon>
        <taxon>Pseudomonadati</taxon>
        <taxon>Pseudomonadota</taxon>
        <taxon>Alphaproteobacteria</taxon>
        <taxon>Geminicoccales</taxon>
        <taxon>Geminicoccaceae</taxon>
        <taxon>Tistrella</taxon>
    </lineage>
</organism>
<dbReference type="EMBL" id="DMAI01000206">
    <property type="protein sequence ID" value="HAE48321.1"/>
    <property type="molecule type" value="Genomic_DNA"/>
</dbReference>
<dbReference type="Gene3D" id="3.40.630.30">
    <property type="match status" value="1"/>
</dbReference>
<gene>
    <name evidence="1" type="ORF">DCK97_12955</name>
</gene>
<evidence type="ECO:0000313" key="2">
    <source>
        <dbReference type="Proteomes" id="UP000257706"/>
    </source>
</evidence>